<protein>
    <submittedName>
        <fullName evidence="1">Phospholipase C zinc-binding protein</fullName>
    </submittedName>
</protein>
<name>A0A2P2D1N9_9LEPT</name>
<dbReference type="RefSeq" id="WP_245915512.1">
    <property type="nucleotide sequence ID" value="NZ_BFAY01000008.1"/>
</dbReference>
<reference evidence="1 2" key="1">
    <citation type="submission" date="2018-02" db="EMBL/GenBank/DDBJ databases">
        <title>Novel Leptospira species isolated from soil and water in Japan.</title>
        <authorList>
            <person name="Nakao R."/>
            <person name="Masuzawa T."/>
        </authorList>
    </citation>
    <scope>NUCLEOTIDE SEQUENCE [LARGE SCALE GENOMIC DNA]</scope>
    <source>
        <strain evidence="1 2">E8</strain>
    </source>
</reference>
<evidence type="ECO:0000313" key="1">
    <source>
        <dbReference type="EMBL" id="GBF38550.1"/>
    </source>
</evidence>
<comment type="caution">
    <text evidence="1">The sequence shown here is derived from an EMBL/GenBank/DDBJ whole genome shotgun (WGS) entry which is preliminary data.</text>
</comment>
<dbReference type="Proteomes" id="UP000245076">
    <property type="component" value="Unassembled WGS sequence"/>
</dbReference>
<dbReference type="SUPFAM" id="SSF48537">
    <property type="entry name" value="Phospholipase C/P1 nuclease"/>
    <property type="match status" value="1"/>
</dbReference>
<evidence type="ECO:0000313" key="2">
    <source>
        <dbReference type="Proteomes" id="UP000245076"/>
    </source>
</evidence>
<dbReference type="AlphaFoldDB" id="A0A2P2D1N9"/>
<gene>
    <name evidence="1" type="ORF">LPTSP1_15430</name>
</gene>
<keyword evidence="2" id="KW-1185">Reference proteome</keyword>
<dbReference type="InterPro" id="IPR008947">
    <property type="entry name" value="PLipase_C/P1_nuclease_dom_sf"/>
</dbReference>
<sequence>MLTSLANKEFFGVLKYYSSLIFIASLTLFATPAEAWWNHFLFNRPALEAMPELVSAPKVKVESLEDFLLKEQDKLIPLMRDMEKEANLNYDKYAPLPEALAFKGGDKKTIRNLFLRALRLNAGTPLGYFLQNLPGYTLPGKKSDPMTVSIYGKKDLKEDYEFYDIRIGELVSPLEVLSTAGDEPDFGLDLNLFEDNGESFGKDYGFGIQSFGDSKVYYATQVPFHIGYYHESPIIFAAAGFLTRTYPQYRVYQFMTLSRYAFQTGHTYWGYRFLGWGMHYVADLTQPYHSRVLPNFGTISMLWINLKAILGFESAKNDAIDRISSRHTTIEKYHFSTLRNAYQNKNLMHPFIVSVKQTDLDNSYGKYDNSYLVNVVTKQSYDISDRIDTLIDESNLLNGFSEGKLLPEINQKSLGDLDSTITEHMKSVGSHLRNYVRTGLKQN</sequence>
<dbReference type="Gene3D" id="1.10.575.10">
    <property type="entry name" value="P1 Nuclease"/>
    <property type="match status" value="1"/>
</dbReference>
<proteinExistence type="predicted"/>
<accession>A0A2P2D1N9</accession>
<dbReference type="EMBL" id="BFAY01000008">
    <property type="protein sequence ID" value="GBF38550.1"/>
    <property type="molecule type" value="Genomic_DNA"/>
</dbReference>
<dbReference type="GO" id="GO:0016788">
    <property type="term" value="F:hydrolase activity, acting on ester bonds"/>
    <property type="evidence" value="ECO:0007669"/>
    <property type="project" value="InterPro"/>
</dbReference>
<organism evidence="1 2">
    <name type="scientific">Leptospira johnsonii</name>
    <dbReference type="NCBI Taxonomy" id="1917820"/>
    <lineage>
        <taxon>Bacteria</taxon>
        <taxon>Pseudomonadati</taxon>
        <taxon>Spirochaetota</taxon>
        <taxon>Spirochaetia</taxon>
        <taxon>Leptospirales</taxon>
        <taxon>Leptospiraceae</taxon>
        <taxon>Leptospira</taxon>
    </lineage>
</organism>